<sequence>MVNFHYPELGCSLLPMPAVAIADTESQSFVAYPFFIFFTNTLWFPLQLPPSGRSAKYIFKRLAGTPQMPFRELLHPKHLTFISSPNLLNFDLPRLFHSDMCALRNN</sequence>
<organism evidence="1 2">
    <name type="scientific">Schizosaccharomyces cryophilus (strain OY26 / ATCC MYA-4695 / CBS 11777 / NBRC 106824 / NRRL Y48691)</name>
    <name type="common">Fission yeast</name>
    <dbReference type="NCBI Taxonomy" id="653667"/>
    <lineage>
        <taxon>Eukaryota</taxon>
        <taxon>Fungi</taxon>
        <taxon>Dikarya</taxon>
        <taxon>Ascomycota</taxon>
        <taxon>Taphrinomycotina</taxon>
        <taxon>Schizosaccharomycetes</taxon>
        <taxon>Schizosaccharomycetales</taxon>
        <taxon>Schizosaccharomycetaceae</taxon>
        <taxon>Schizosaccharomyces</taxon>
    </lineage>
</organism>
<dbReference type="AlphaFoldDB" id="S9VV16"/>
<dbReference type="Proteomes" id="UP000015464">
    <property type="component" value="Unassembled WGS sequence"/>
</dbReference>
<gene>
    <name evidence="1" type="ORF">SPOG_03508</name>
</gene>
<accession>S9VV16</accession>
<dbReference type="EMBL" id="KE546994">
    <property type="protein sequence ID" value="EPY50039.1"/>
    <property type="molecule type" value="Genomic_DNA"/>
</dbReference>
<keyword evidence="2" id="KW-1185">Reference proteome</keyword>
<evidence type="ECO:0000313" key="2">
    <source>
        <dbReference type="Proteomes" id="UP000015464"/>
    </source>
</evidence>
<proteinExistence type="predicted"/>
<evidence type="ECO:0000313" key="1">
    <source>
        <dbReference type="EMBL" id="EPY50039.1"/>
    </source>
</evidence>
<name>S9VV16_SCHCR</name>
<dbReference type="RefSeq" id="XP_013025377.1">
    <property type="nucleotide sequence ID" value="XM_013169923.1"/>
</dbReference>
<dbReference type="HOGENOM" id="CLU_2224733_0_0_1"/>
<protein>
    <submittedName>
        <fullName evidence="1">Uncharacterized protein</fullName>
    </submittedName>
</protein>
<reference evidence="1 2" key="1">
    <citation type="journal article" date="2011" name="Science">
        <title>Comparative functional genomics of the fission yeasts.</title>
        <authorList>
            <person name="Rhind N."/>
            <person name="Chen Z."/>
            <person name="Yassour M."/>
            <person name="Thompson D.A."/>
            <person name="Haas B.J."/>
            <person name="Habib N."/>
            <person name="Wapinski I."/>
            <person name="Roy S."/>
            <person name="Lin M.F."/>
            <person name="Heiman D.I."/>
            <person name="Young S.K."/>
            <person name="Furuya K."/>
            <person name="Guo Y."/>
            <person name="Pidoux A."/>
            <person name="Chen H.M."/>
            <person name="Robbertse B."/>
            <person name="Goldberg J.M."/>
            <person name="Aoki K."/>
            <person name="Bayne E.H."/>
            <person name="Berlin A.M."/>
            <person name="Desjardins C.A."/>
            <person name="Dobbs E."/>
            <person name="Dukaj L."/>
            <person name="Fan L."/>
            <person name="FitzGerald M.G."/>
            <person name="French C."/>
            <person name="Gujja S."/>
            <person name="Hansen K."/>
            <person name="Keifenheim D."/>
            <person name="Levin J.Z."/>
            <person name="Mosher R.A."/>
            <person name="Mueller C.A."/>
            <person name="Pfiffner J."/>
            <person name="Priest M."/>
            <person name="Russ C."/>
            <person name="Smialowska A."/>
            <person name="Swoboda P."/>
            <person name="Sykes S.M."/>
            <person name="Vaughn M."/>
            <person name="Vengrova S."/>
            <person name="Yoder R."/>
            <person name="Zeng Q."/>
            <person name="Allshire R."/>
            <person name="Baulcombe D."/>
            <person name="Birren B.W."/>
            <person name="Brown W."/>
            <person name="Ekwall K."/>
            <person name="Kellis M."/>
            <person name="Leatherwood J."/>
            <person name="Levin H."/>
            <person name="Margalit H."/>
            <person name="Martienssen R."/>
            <person name="Nieduszynski C.A."/>
            <person name="Spatafora J.W."/>
            <person name="Friedman N."/>
            <person name="Dalgaard J.Z."/>
            <person name="Baumann P."/>
            <person name="Niki H."/>
            <person name="Regev A."/>
            <person name="Nusbaum C."/>
        </authorList>
    </citation>
    <scope>NUCLEOTIDE SEQUENCE [LARGE SCALE GENOMIC DNA]</scope>
    <source>
        <strain evidence="2">OY26 / ATCC MYA-4695 / CBS 11777 / NBRC 106824 / NRRL Y48691</strain>
    </source>
</reference>
<dbReference type="GeneID" id="25037825"/>